<dbReference type="GO" id="GO:0005975">
    <property type="term" value="P:carbohydrate metabolic process"/>
    <property type="evidence" value="ECO:0007669"/>
    <property type="project" value="InterPro"/>
</dbReference>
<evidence type="ECO:0000256" key="2">
    <source>
        <dbReference type="ARBA" id="ARBA00002564"/>
    </source>
</evidence>
<evidence type="ECO:0000256" key="12">
    <source>
        <dbReference type="PIRSR" id="PIRSR001480-2"/>
    </source>
</evidence>
<sequence>MAPLVFQLSGTCNNYPWGKQGQHSLAAQLCSQTPGTGFKIQDDQPYSEMWFGDYPDFPARKLDTGELLKDVLDANKEQLLGKKVIDQYDAQLPYLPKILSIAKALPLQLHPNKDLATKLHKKDPAQFTDPNHKPEIAVALSKFEVFAGFKPLIEIEHLFKLRPLQQFVPDQTSSWSDETLRDVTRNLLKTDLGLVKQVQDQLSNTSKAELGEASYILDLLPRLQDQYGREDAGNLVALLCMNYLVFNAGDAIFIPADGIHAYLAGDIVECMARSNNVLNTGFCPPADRNNIDMFAETLTFKSHSKDDVFLPSQKYDQSKHGMTAVYKPPMSEFNMLKADLKAGDIDEIGAIDGPGVLIVTSGEGVMSADDKDHELKQGFMYYIAPGVPLTWQTQSGLQIHMAVV</sequence>
<evidence type="ECO:0000256" key="6">
    <source>
        <dbReference type="ARBA" id="ARBA00018236"/>
    </source>
</evidence>
<dbReference type="PRINTS" id="PR00714">
    <property type="entry name" value="MAN6PISMRASE"/>
</dbReference>
<dbReference type="Gene3D" id="1.10.441.10">
    <property type="entry name" value="Phosphomannose Isomerase, domain 2"/>
    <property type="match status" value="1"/>
</dbReference>
<dbReference type="NCBIfam" id="TIGR00218">
    <property type="entry name" value="manA"/>
    <property type="match status" value="1"/>
</dbReference>
<dbReference type="Gene3D" id="2.60.120.10">
    <property type="entry name" value="Jelly Rolls"/>
    <property type="match status" value="2"/>
</dbReference>
<evidence type="ECO:0000256" key="5">
    <source>
        <dbReference type="ARBA" id="ARBA00011956"/>
    </source>
</evidence>
<dbReference type="InterPro" id="IPR001250">
    <property type="entry name" value="Man6P_Isoase-1"/>
</dbReference>
<comment type="caution">
    <text evidence="14">The sequence shown here is derived from an EMBL/GenBank/DDBJ whole genome shotgun (WGS) entry which is preliminary data.</text>
</comment>
<feature type="binding site" evidence="12">
    <location>
        <position position="108"/>
    </location>
    <ligand>
        <name>Zn(2+)</name>
        <dbReference type="ChEBI" id="CHEBI:29105"/>
    </ligand>
</feature>
<evidence type="ECO:0000313" key="15">
    <source>
        <dbReference type="Proteomes" id="UP000829685"/>
    </source>
</evidence>
<dbReference type="GO" id="GO:0008270">
    <property type="term" value="F:zinc ion binding"/>
    <property type="evidence" value="ECO:0007669"/>
    <property type="project" value="InterPro"/>
</dbReference>
<keyword evidence="8 12" id="KW-0862">Zinc</keyword>
<keyword evidence="15" id="KW-1185">Reference proteome</keyword>
<dbReference type="AlphaFoldDB" id="A0A9Q0AN70"/>
<evidence type="ECO:0000256" key="8">
    <source>
        <dbReference type="ARBA" id="ARBA00022833"/>
    </source>
</evidence>
<keyword evidence="9" id="KW-0413">Isomerase</keyword>
<dbReference type="GO" id="GO:0005829">
    <property type="term" value="C:cytosol"/>
    <property type="evidence" value="ECO:0007669"/>
    <property type="project" value="TreeGrafter"/>
</dbReference>
<comment type="catalytic activity">
    <reaction evidence="1">
        <text>D-mannose 6-phosphate = D-fructose 6-phosphate</text>
        <dbReference type="Rhea" id="RHEA:12356"/>
        <dbReference type="ChEBI" id="CHEBI:58735"/>
        <dbReference type="ChEBI" id="CHEBI:61527"/>
        <dbReference type="EC" id="5.3.1.8"/>
    </reaction>
</comment>
<dbReference type="PANTHER" id="PTHR10309:SF4">
    <property type="entry name" value="MANNOSE-6-PHOSPHATE ISOMERASE"/>
    <property type="match status" value="1"/>
</dbReference>
<comment type="pathway">
    <text evidence="3">Nucleotide-sugar biosynthesis; GDP-alpha-D-mannose biosynthesis; alpha-D-mannose 1-phosphate from D-fructose 6-phosphate: step 1/2.</text>
</comment>
<dbReference type="GO" id="GO:0004476">
    <property type="term" value="F:mannose-6-phosphate isomerase activity"/>
    <property type="evidence" value="ECO:0007669"/>
    <property type="project" value="UniProtKB-EC"/>
</dbReference>
<dbReference type="InterPro" id="IPR016305">
    <property type="entry name" value="Mannose-6-P_Isomerase"/>
</dbReference>
<organism evidence="14 15">
    <name type="scientific">Neoarthrinium moseri</name>
    <dbReference type="NCBI Taxonomy" id="1658444"/>
    <lineage>
        <taxon>Eukaryota</taxon>
        <taxon>Fungi</taxon>
        <taxon>Dikarya</taxon>
        <taxon>Ascomycota</taxon>
        <taxon>Pezizomycotina</taxon>
        <taxon>Sordariomycetes</taxon>
        <taxon>Xylariomycetidae</taxon>
        <taxon>Amphisphaeriales</taxon>
        <taxon>Apiosporaceae</taxon>
        <taxon>Neoarthrinium</taxon>
    </lineage>
</organism>
<dbReference type="InterPro" id="IPR011051">
    <property type="entry name" value="RmlC_Cupin_sf"/>
</dbReference>
<evidence type="ECO:0000259" key="13">
    <source>
        <dbReference type="Pfam" id="PF20511"/>
    </source>
</evidence>
<reference evidence="14" key="1">
    <citation type="submission" date="2021-03" db="EMBL/GenBank/DDBJ databases">
        <title>Revisited historic fungal species revealed as producer of novel bioactive compounds through whole genome sequencing and comparative genomics.</title>
        <authorList>
            <person name="Vignolle G.A."/>
            <person name="Hochenegger N."/>
            <person name="Mach R.L."/>
            <person name="Mach-Aigner A.R."/>
            <person name="Javad Rahimi M."/>
            <person name="Salim K.A."/>
            <person name="Chan C.M."/>
            <person name="Lim L.B.L."/>
            <person name="Cai F."/>
            <person name="Druzhinina I.S."/>
            <person name="U'Ren J.M."/>
            <person name="Derntl C."/>
        </authorList>
    </citation>
    <scope>NUCLEOTIDE SEQUENCE</scope>
    <source>
        <strain evidence="14">TUCIM 5799</strain>
    </source>
</reference>
<gene>
    <name evidence="14" type="ORF">JX265_008758</name>
</gene>
<dbReference type="Pfam" id="PF20511">
    <property type="entry name" value="PMI_typeI_cat"/>
    <property type="match status" value="1"/>
</dbReference>
<feature type="binding site" evidence="12">
    <location>
        <position position="110"/>
    </location>
    <ligand>
        <name>Zn(2+)</name>
        <dbReference type="ChEBI" id="CHEBI:29105"/>
    </ligand>
</feature>
<evidence type="ECO:0000256" key="11">
    <source>
        <dbReference type="ARBA" id="ARBA00030762"/>
    </source>
</evidence>
<comment type="function">
    <text evidence="2">Involved in the synthesis of the GDP-mannose and dolichol-phosphate-mannose required for a number of critical mannosyl transfer reactions.</text>
</comment>
<dbReference type="InterPro" id="IPR014710">
    <property type="entry name" value="RmlC-like_jellyroll"/>
</dbReference>
<dbReference type="Proteomes" id="UP000829685">
    <property type="component" value="Unassembled WGS sequence"/>
</dbReference>
<evidence type="ECO:0000256" key="9">
    <source>
        <dbReference type="ARBA" id="ARBA00023235"/>
    </source>
</evidence>
<evidence type="ECO:0000256" key="10">
    <source>
        <dbReference type="ARBA" id="ARBA00029741"/>
    </source>
</evidence>
<evidence type="ECO:0000313" key="14">
    <source>
        <dbReference type="EMBL" id="KAI1863541.1"/>
    </source>
</evidence>
<evidence type="ECO:0000256" key="7">
    <source>
        <dbReference type="ARBA" id="ARBA00022723"/>
    </source>
</evidence>
<dbReference type="PANTHER" id="PTHR10309">
    <property type="entry name" value="MANNOSE-6-PHOSPHATE ISOMERASE"/>
    <property type="match status" value="1"/>
</dbReference>
<name>A0A9Q0AN70_9PEZI</name>
<feature type="domain" description="Phosphomannose isomerase type I catalytic" evidence="13">
    <location>
        <begin position="5"/>
        <end position="152"/>
    </location>
</feature>
<dbReference type="SUPFAM" id="SSF51182">
    <property type="entry name" value="RmlC-like cupins"/>
    <property type="match status" value="1"/>
</dbReference>
<dbReference type="GO" id="GO:0009298">
    <property type="term" value="P:GDP-mannose biosynthetic process"/>
    <property type="evidence" value="ECO:0007669"/>
    <property type="project" value="InterPro"/>
</dbReference>
<proteinExistence type="inferred from homology"/>
<evidence type="ECO:0000256" key="1">
    <source>
        <dbReference type="ARBA" id="ARBA00000757"/>
    </source>
</evidence>
<protein>
    <recommendedName>
        <fullName evidence="6">Mannose-6-phosphate isomerase</fullName>
        <ecNumber evidence="5">5.3.1.8</ecNumber>
    </recommendedName>
    <alternativeName>
        <fullName evidence="10">Phosphohexomutase</fullName>
    </alternativeName>
    <alternativeName>
        <fullName evidence="11">Phosphomannose isomerase</fullName>
    </alternativeName>
</protein>
<dbReference type="EMBL" id="JAFIMR010000025">
    <property type="protein sequence ID" value="KAI1863541.1"/>
    <property type="molecule type" value="Genomic_DNA"/>
</dbReference>
<evidence type="ECO:0000256" key="3">
    <source>
        <dbReference type="ARBA" id="ARBA00004666"/>
    </source>
</evidence>
<comment type="similarity">
    <text evidence="4">Belongs to the mannose-6-phosphate isomerase type 1 family.</text>
</comment>
<dbReference type="PIRSF" id="PIRSF001480">
    <property type="entry name" value="Mannose-6-phosphate_isomerase"/>
    <property type="match status" value="1"/>
</dbReference>
<evidence type="ECO:0000256" key="4">
    <source>
        <dbReference type="ARBA" id="ARBA00010772"/>
    </source>
</evidence>
<dbReference type="CDD" id="cd07011">
    <property type="entry name" value="cupin_PMI_type_I_N"/>
    <property type="match status" value="1"/>
</dbReference>
<comment type="cofactor">
    <cofactor evidence="12">
        <name>Zn(2+)</name>
        <dbReference type="ChEBI" id="CHEBI:29105"/>
    </cofactor>
    <text evidence="12">Binds 1 zinc ion per subunit.</text>
</comment>
<dbReference type="OrthoDB" id="6605218at2759"/>
<feature type="binding site" evidence="12">
    <location>
        <position position="135"/>
    </location>
    <ligand>
        <name>Zn(2+)</name>
        <dbReference type="ChEBI" id="CHEBI:29105"/>
    </ligand>
</feature>
<dbReference type="InterPro" id="IPR046457">
    <property type="entry name" value="PMI_typeI_cat"/>
</dbReference>
<accession>A0A9Q0AN70</accession>
<feature type="binding site" evidence="12">
    <location>
        <position position="260"/>
    </location>
    <ligand>
        <name>Zn(2+)</name>
        <dbReference type="ChEBI" id="CHEBI:29105"/>
    </ligand>
</feature>
<keyword evidence="7 12" id="KW-0479">Metal-binding</keyword>
<dbReference type="EC" id="5.3.1.8" evidence="5"/>